<dbReference type="EMBL" id="JARXVC010000010">
    <property type="protein sequence ID" value="MDH6282404.1"/>
    <property type="molecule type" value="Genomic_DNA"/>
</dbReference>
<evidence type="ECO:0000256" key="6">
    <source>
        <dbReference type="SAM" id="MobiDB-lite"/>
    </source>
</evidence>
<dbReference type="GO" id="GO:0004357">
    <property type="term" value="F:glutamate-cysteine ligase activity"/>
    <property type="evidence" value="ECO:0007669"/>
    <property type="project" value="UniProtKB-EC"/>
</dbReference>
<dbReference type="HAMAP" id="MF_01609">
    <property type="entry name" value="Glu_cys_ligase_2"/>
    <property type="match status" value="1"/>
</dbReference>
<dbReference type="Gene3D" id="3.30.590.20">
    <property type="match status" value="1"/>
</dbReference>
<evidence type="ECO:0000256" key="3">
    <source>
        <dbReference type="ARBA" id="ARBA00022840"/>
    </source>
</evidence>
<keyword evidence="1 5" id="KW-0436">Ligase</keyword>
<dbReference type="InterPro" id="IPR050141">
    <property type="entry name" value="GCL_type2/YbdK_subfam"/>
</dbReference>
<keyword evidence="8" id="KW-1185">Reference proteome</keyword>
<proteinExistence type="inferred from homology"/>
<dbReference type="SUPFAM" id="SSF55931">
    <property type="entry name" value="Glutamine synthetase/guanido kinase"/>
    <property type="match status" value="1"/>
</dbReference>
<comment type="similarity">
    <text evidence="5">Belongs to the glutamate--cysteine ligase type 2 family. YbdK subfamily.</text>
</comment>
<dbReference type="InterPro" id="IPR014746">
    <property type="entry name" value="Gln_synth/guanido_kin_cat_dom"/>
</dbReference>
<dbReference type="PANTHER" id="PTHR36510:SF1">
    <property type="entry name" value="GLUTAMATE--CYSTEINE LIGASE 2-RELATED"/>
    <property type="match status" value="1"/>
</dbReference>
<gene>
    <name evidence="7" type="ORF">M2280_003635</name>
</gene>
<organism evidence="7 8">
    <name type="scientific">Prescottella agglutinans</name>
    <dbReference type="NCBI Taxonomy" id="1644129"/>
    <lineage>
        <taxon>Bacteria</taxon>
        <taxon>Bacillati</taxon>
        <taxon>Actinomycetota</taxon>
        <taxon>Actinomycetes</taxon>
        <taxon>Mycobacteriales</taxon>
        <taxon>Nocardiaceae</taxon>
        <taxon>Prescottella</taxon>
    </lineage>
</organism>
<dbReference type="NCBIfam" id="TIGR02050">
    <property type="entry name" value="gshA_cyan_rel"/>
    <property type="match status" value="1"/>
</dbReference>
<dbReference type="Pfam" id="PF04107">
    <property type="entry name" value="GCS2"/>
    <property type="match status" value="1"/>
</dbReference>
<dbReference type="InterPro" id="IPR006336">
    <property type="entry name" value="GCS2"/>
</dbReference>
<keyword evidence="2 5" id="KW-0547">Nucleotide-binding</keyword>
<keyword evidence="3 5" id="KW-0067">ATP-binding</keyword>
<evidence type="ECO:0000256" key="5">
    <source>
        <dbReference type="HAMAP-Rule" id="MF_01609"/>
    </source>
</evidence>
<dbReference type="InterPro" id="IPR011793">
    <property type="entry name" value="YbdK"/>
</dbReference>
<evidence type="ECO:0000313" key="7">
    <source>
        <dbReference type="EMBL" id="MDH6282404.1"/>
    </source>
</evidence>
<evidence type="ECO:0000313" key="8">
    <source>
        <dbReference type="Proteomes" id="UP001160334"/>
    </source>
</evidence>
<comment type="caution">
    <text evidence="7">The sequence shown here is derived from an EMBL/GenBank/DDBJ whole genome shotgun (WGS) entry which is preliminary data.</text>
</comment>
<evidence type="ECO:0000256" key="4">
    <source>
        <dbReference type="ARBA" id="ARBA00048819"/>
    </source>
</evidence>
<dbReference type="NCBIfam" id="NF010041">
    <property type="entry name" value="PRK13517.1-1"/>
    <property type="match status" value="1"/>
</dbReference>
<reference evidence="7 8" key="1">
    <citation type="submission" date="2023-04" db="EMBL/GenBank/DDBJ databases">
        <title>Forest soil microbial communities from Buena Vista Peninsula, Colon Province, Panama.</title>
        <authorList>
            <person name="Bouskill N."/>
        </authorList>
    </citation>
    <scope>NUCLEOTIDE SEQUENCE [LARGE SCALE GENOMIC DNA]</scope>
    <source>
        <strain evidence="7 8">CFH S0262</strain>
    </source>
</reference>
<feature type="region of interest" description="Disordered" evidence="6">
    <location>
        <begin position="383"/>
        <end position="411"/>
    </location>
</feature>
<comment type="catalytic activity">
    <reaction evidence="4 5">
        <text>L-cysteine + L-glutamate + ATP = gamma-L-glutamyl-L-cysteine + ADP + phosphate + H(+)</text>
        <dbReference type="Rhea" id="RHEA:13285"/>
        <dbReference type="ChEBI" id="CHEBI:15378"/>
        <dbReference type="ChEBI" id="CHEBI:29985"/>
        <dbReference type="ChEBI" id="CHEBI:30616"/>
        <dbReference type="ChEBI" id="CHEBI:35235"/>
        <dbReference type="ChEBI" id="CHEBI:43474"/>
        <dbReference type="ChEBI" id="CHEBI:58173"/>
        <dbReference type="ChEBI" id="CHEBI:456216"/>
        <dbReference type="EC" id="6.3.2.2"/>
    </reaction>
</comment>
<evidence type="ECO:0000256" key="2">
    <source>
        <dbReference type="ARBA" id="ARBA00022741"/>
    </source>
</evidence>
<evidence type="ECO:0000256" key="1">
    <source>
        <dbReference type="ARBA" id="ARBA00022598"/>
    </source>
</evidence>
<name>A0ABT6MER8_9NOCA</name>
<accession>A0ABT6MER8</accession>
<dbReference type="Proteomes" id="UP001160334">
    <property type="component" value="Unassembled WGS sequence"/>
</dbReference>
<dbReference type="PANTHER" id="PTHR36510">
    <property type="entry name" value="GLUTAMATE--CYSTEINE LIGASE 2-RELATED"/>
    <property type="match status" value="1"/>
</dbReference>
<protein>
    <recommendedName>
        <fullName evidence="5">Putative glutamate--cysteine ligase 2</fullName>
        <ecNumber evidence="5">6.3.2.2</ecNumber>
    </recommendedName>
    <alternativeName>
        <fullName evidence="5">Gamma-glutamylcysteine synthetase 2</fullName>
        <shortName evidence="5">GCS 2</shortName>
        <shortName evidence="5">Gamma-GCS 2</shortName>
    </alternativeName>
</protein>
<comment type="function">
    <text evidence="5">ATP-dependent carboxylate-amine ligase which exhibits weak glutamate--cysteine ligase activity.</text>
</comment>
<sequence>MPTEEGRKLGVEEEFHLIDATTRRLVTRAPELLERLPGDVYVEELQRCVVEVNSGVFSDLADLRADLTHLRRVLVDTAAELGVGVVAAGAVPLSVPAEMAVTETPRYRRMLADYQLLAREQLICGTQVHVDVADRDEGVRIANCVAPYLPIFLALSASSPFWADGTDTGYASMRSLVWSRWPTTGPTAPVNSAAEYDRLIADLVGSGVIEDPGMVYFDLRPSDRYSTLELRVCDSCPSVDTIALVAGLFRALVDREAIALHEGRPALQVSPTLVRAAMWRAARSGLEGDLVDVEAAAPRPAPQVVEGLIRSLRPHLEATGDWDVVSELADVTLRVGSSSARQRRILRRHGRLTDVVDLLAAETAGRLDPQAYMDDAAPAGSSITNSLRGGGGKDTWTVTGPHDAATSGDRL</sequence>
<dbReference type="EC" id="6.3.2.2" evidence="5"/>